<feature type="region of interest" description="Disordered" evidence="1">
    <location>
        <begin position="1"/>
        <end position="111"/>
    </location>
</feature>
<reference evidence="2 3" key="1">
    <citation type="submission" date="2019-03" db="EMBL/GenBank/DDBJ databases">
        <title>Genomic Encyclopedia of Type Strains, Phase IV (KMG-IV): sequencing the most valuable type-strain genomes for metagenomic binning, comparative biology and taxonomic classification.</title>
        <authorList>
            <person name="Goeker M."/>
        </authorList>
    </citation>
    <scope>NUCLEOTIDE SEQUENCE [LARGE SCALE GENOMIC DNA]</scope>
    <source>
        <strain evidence="2 3">DSM 22958</strain>
    </source>
</reference>
<evidence type="ECO:0000313" key="3">
    <source>
        <dbReference type="Proteomes" id="UP000294881"/>
    </source>
</evidence>
<dbReference type="EMBL" id="SLWL01000008">
    <property type="protein sequence ID" value="TCO12804.1"/>
    <property type="molecule type" value="Genomic_DNA"/>
</dbReference>
<keyword evidence="3" id="KW-1185">Reference proteome</keyword>
<name>A0A4R2GRQ3_9HYPH</name>
<organism evidence="2 3">
    <name type="scientific">Camelimonas lactis</name>
    <dbReference type="NCBI Taxonomy" id="659006"/>
    <lineage>
        <taxon>Bacteria</taxon>
        <taxon>Pseudomonadati</taxon>
        <taxon>Pseudomonadota</taxon>
        <taxon>Alphaproteobacteria</taxon>
        <taxon>Hyphomicrobiales</taxon>
        <taxon>Chelatococcaceae</taxon>
        <taxon>Camelimonas</taxon>
    </lineage>
</organism>
<accession>A0A4R2GRQ3</accession>
<dbReference type="RefSeq" id="WP_132007251.1">
    <property type="nucleotide sequence ID" value="NZ_JBHUNN010000001.1"/>
</dbReference>
<feature type="compositionally biased region" description="Basic and acidic residues" evidence="1">
    <location>
        <begin position="1"/>
        <end position="16"/>
    </location>
</feature>
<evidence type="ECO:0000313" key="2">
    <source>
        <dbReference type="EMBL" id="TCO12804.1"/>
    </source>
</evidence>
<dbReference type="Proteomes" id="UP000294881">
    <property type="component" value="Unassembled WGS sequence"/>
</dbReference>
<evidence type="ECO:0000256" key="1">
    <source>
        <dbReference type="SAM" id="MobiDB-lite"/>
    </source>
</evidence>
<dbReference type="AlphaFoldDB" id="A0A4R2GRQ3"/>
<proteinExistence type="predicted"/>
<gene>
    <name evidence="2" type="ORF">EV666_108127</name>
</gene>
<dbReference type="OrthoDB" id="8100003at2"/>
<comment type="caution">
    <text evidence="2">The sequence shown here is derived from an EMBL/GenBank/DDBJ whole genome shotgun (WGS) entry which is preliminary data.</text>
</comment>
<protein>
    <submittedName>
        <fullName evidence="2">Uncharacterized protein</fullName>
    </submittedName>
</protein>
<sequence length="111" mass="11519">MTTDGDQRHPVAEGRRKAQPGGAGDEPDPGAAPEPDGVPDIAEADLDAVVSGDILPDSAPPDAGLPGEMGDAPEEEDDNPCQHSDEALPDDIEEAVIRRNPSREGGLFDEV</sequence>